<keyword evidence="11" id="KW-1185">Reference proteome</keyword>
<name>B9XBV8_PEDPL</name>
<dbReference type="PRINTS" id="PR00811">
    <property type="entry name" value="BCTERIALGSPD"/>
</dbReference>
<feature type="chain" id="PRO_5002892905" evidence="7">
    <location>
        <begin position="22"/>
        <end position="612"/>
    </location>
</feature>
<keyword evidence="5" id="KW-0813">Transport</keyword>
<organism evidence="10 11">
    <name type="scientific">Pedosphaera parvula (strain Ellin514)</name>
    <dbReference type="NCBI Taxonomy" id="320771"/>
    <lineage>
        <taxon>Bacteria</taxon>
        <taxon>Pseudomonadati</taxon>
        <taxon>Verrucomicrobiota</taxon>
        <taxon>Pedosphaerae</taxon>
        <taxon>Pedosphaerales</taxon>
        <taxon>Pedosphaeraceae</taxon>
        <taxon>Pedosphaera</taxon>
    </lineage>
</organism>
<dbReference type="InterPro" id="IPR005644">
    <property type="entry name" value="NolW-like"/>
</dbReference>
<dbReference type="Pfam" id="PF00263">
    <property type="entry name" value="Secretin"/>
    <property type="match status" value="1"/>
</dbReference>
<dbReference type="InterPro" id="IPR004846">
    <property type="entry name" value="T2SS/T3SS_dom"/>
</dbReference>
<dbReference type="PANTHER" id="PTHR30332">
    <property type="entry name" value="PROBABLE GENERAL SECRETION PATHWAY PROTEIN D"/>
    <property type="match status" value="1"/>
</dbReference>
<evidence type="ECO:0000256" key="3">
    <source>
        <dbReference type="ARBA" id="ARBA00023136"/>
    </source>
</evidence>
<keyword evidence="3" id="KW-0472">Membrane</keyword>
<dbReference type="PANTHER" id="PTHR30332:SF24">
    <property type="entry name" value="SECRETIN GSPD-RELATED"/>
    <property type="match status" value="1"/>
</dbReference>
<dbReference type="InterPro" id="IPR050810">
    <property type="entry name" value="Bact_Secretion_Sys_Channel"/>
</dbReference>
<evidence type="ECO:0000256" key="5">
    <source>
        <dbReference type="RuleBase" id="RU004004"/>
    </source>
</evidence>
<dbReference type="Pfam" id="PF03958">
    <property type="entry name" value="Secretin_N"/>
    <property type="match status" value="1"/>
</dbReference>
<evidence type="ECO:0000259" key="8">
    <source>
        <dbReference type="Pfam" id="PF00263"/>
    </source>
</evidence>
<gene>
    <name evidence="10" type="ORF">Cflav_PD5061</name>
</gene>
<evidence type="ECO:0000259" key="9">
    <source>
        <dbReference type="Pfam" id="PF03958"/>
    </source>
</evidence>
<dbReference type="AlphaFoldDB" id="B9XBV8"/>
<sequence precursor="true">MKSKATLLSLVGLIVASAALAQPTDTNQAPASVPPESSSTATNLSSSAATPASADTNSTAANLSSSAATPASADTNSTAAAANTNATVSADKTTGTPTAPATPPASASPATGATIATTNGSAEKRDPNAVIPLIVMDEVPLTDAIKNLARQAGLNYMLDPKINYGVAGPDGKLNPQPMVSLRWENLTADQALNAVLGNYNLTIVDDPRTKIARITVKDPAAPEPLVTRVIQLKYANVTNIVLNVTGVLQDKRSRVAADVRTSQLVVLATDRELTAVDELVAKLDTATKQVLIEARLVETSKNPTTAKGVDWTGTAAAQNVRFGNNSILAAPFTRGTPPTPANPFGTPDQQAVPSTILDPTQPMIAANTHNGFLPNTFFLNADGASAVLSFLNTDNDAQVLSTPRAVTLDNETATLSVTRAQPIFKTTAGTQGSPGGSEVTYTNVGTILKVTPRISANKMISLRVIPEVSSVAGTDRKIVSGQINEADIFDVRHIDTQVLIPSGNTLVMGGLVSDDRTKSYIKVPLLGDIPYLGAAFRHESKTQNKKNLIIFVTPTIVETEDFQPTQTDFLKHKLPDENSTDFGAWDSGKPQDWSNLFGKKKTATDSDDASSK</sequence>
<accession>B9XBV8</accession>
<dbReference type="EMBL" id="ABOX02000004">
    <property type="protein sequence ID" value="EEF62426.1"/>
    <property type="molecule type" value="Genomic_DNA"/>
</dbReference>
<feature type="domain" description="Type II/III secretion system secretin-like" evidence="8">
    <location>
        <begin position="391"/>
        <end position="558"/>
    </location>
</feature>
<evidence type="ECO:0000256" key="7">
    <source>
        <dbReference type="SAM" id="SignalP"/>
    </source>
</evidence>
<evidence type="ECO:0000256" key="4">
    <source>
        <dbReference type="RuleBase" id="RU004003"/>
    </source>
</evidence>
<dbReference type="GO" id="GO:0009279">
    <property type="term" value="C:cell outer membrane"/>
    <property type="evidence" value="ECO:0007669"/>
    <property type="project" value="UniProtKB-SubCell"/>
</dbReference>
<dbReference type="Gene3D" id="3.30.1370.120">
    <property type="match status" value="1"/>
</dbReference>
<dbReference type="InterPro" id="IPR038591">
    <property type="entry name" value="NolW-like_sf"/>
</dbReference>
<evidence type="ECO:0000256" key="2">
    <source>
        <dbReference type="ARBA" id="ARBA00022729"/>
    </source>
</evidence>
<feature type="domain" description="NolW-like" evidence="9">
    <location>
        <begin position="227"/>
        <end position="289"/>
    </location>
</feature>
<feature type="region of interest" description="Disordered" evidence="6">
    <location>
        <begin position="25"/>
        <end position="124"/>
    </location>
</feature>
<dbReference type="GO" id="GO:0015627">
    <property type="term" value="C:type II protein secretion system complex"/>
    <property type="evidence" value="ECO:0007669"/>
    <property type="project" value="TreeGrafter"/>
</dbReference>
<dbReference type="RefSeq" id="WP_007413306.1">
    <property type="nucleotide sequence ID" value="NZ_ABOX02000004.1"/>
</dbReference>
<comment type="similarity">
    <text evidence="4">Belongs to the bacterial secretin family.</text>
</comment>
<comment type="caution">
    <text evidence="10">The sequence shown here is derived from an EMBL/GenBank/DDBJ whole genome shotgun (WGS) entry which is preliminary data.</text>
</comment>
<keyword evidence="2 7" id="KW-0732">Signal</keyword>
<feature type="signal peptide" evidence="7">
    <location>
        <begin position="1"/>
        <end position="21"/>
    </location>
</feature>
<evidence type="ECO:0000256" key="6">
    <source>
        <dbReference type="SAM" id="MobiDB-lite"/>
    </source>
</evidence>
<dbReference type="Proteomes" id="UP000003688">
    <property type="component" value="Unassembled WGS sequence"/>
</dbReference>
<feature type="region of interest" description="Disordered" evidence="6">
    <location>
        <begin position="573"/>
        <end position="612"/>
    </location>
</feature>
<dbReference type="STRING" id="320771.Cflav_PD5061"/>
<dbReference type="OrthoDB" id="9779724at2"/>
<evidence type="ECO:0000313" key="10">
    <source>
        <dbReference type="EMBL" id="EEF62426.1"/>
    </source>
</evidence>
<feature type="compositionally biased region" description="Low complexity" evidence="6">
    <location>
        <begin position="37"/>
        <end position="118"/>
    </location>
</feature>
<evidence type="ECO:0000256" key="1">
    <source>
        <dbReference type="ARBA" id="ARBA00004370"/>
    </source>
</evidence>
<proteinExistence type="inferred from homology"/>
<dbReference type="GO" id="GO:0009306">
    <property type="term" value="P:protein secretion"/>
    <property type="evidence" value="ECO:0007669"/>
    <property type="project" value="InterPro"/>
</dbReference>
<protein>
    <submittedName>
        <fullName evidence="10">Type II and III secretion system protein</fullName>
    </submittedName>
</protein>
<reference evidence="10 11" key="1">
    <citation type="journal article" date="2011" name="J. Bacteriol.">
        <title>Genome sequence of 'Pedosphaera parvula' Ellin514, an aerobic Verrucomicrobial isolate from pasture soil.</title>
        <authorList>
            <person name="Kant R."/>
            <person name="van Passel M.W."/>
            <person name="Sangwan P."/>
            <person name="Palva A."/>
            <person name="Lucas S."/>
            <person name="Copeland A."/>
            <person name="Lapidus A."/>
            <person name="Glavina Del Rio T."/>
            <person name="Dalin E."/>
            <person name="Tice H."/>
            <person name="Bruce D."/>
            <person name="Goodwin L."/>
            <person name="Pitluck S."/>
            <person name="Chertkov O."/>
            <person name="Larimer F.W."/>
            <person name="Land M.L."/>
            <person name="Hauser L."/>
            <person name="Brettin T.S."/>
            <person name="Detter J.C."/>
            <person name="Han S."/>
            <person name="de Vos W.M."/>
            <person name="Janssen P.H."/>
            <person name="Smidt H."/>
        </authorList>
    </citation>
    <scope>NUCLEOTIDE SEQUENCE [LARGE SCALE GENOMIC DNA]</scope>
    <source>
        <strain evidence="10 11">Ellin514</strain>
    </source>
</reference>
<comment type="subcellular location">
    <subcellularLocation>
        <location evidence="5">Cell outer membrane</location>
    </subcellularLocation>
    <subcellularLocation>
        <location evidence="1">Membrane</location>
    </subcellularLocation>
</comment>
<evidence type="ECO:0000313" key="11">
    <source>
        <dbReference type="Proteomes" id="UP000003688"/>
    </source>
</evidence>
<dbReference type="InterPro" id="IPR001775">
    <property type="entry name" value="GspD/PilQ"/>
</dbReference>